<dbReference type="PANTHER" id="PTHR46577:SF1">
    <property type="entry name" value="HTH-TYPE TRANSCRIPTIONAL REGULATORY PROTEIN GABR"/>
    <property type="match status" value="1"/>
</dbReference>
<keyword evidence="4 10" id="KW-0808">Transferase</keyword>
<keyword evidence="6" id="KW-0805">Transcription regulation</keyword>
<dbReference type="GO" id="GO:0030170">
    <property type="term" value="F:pyridoxal phosphate binding"/>
    <property type="evidence" value="ECO:0007669"/>
    <property type="project" value="InterPro"/>
</dbReference>
<dbReference type="FunFam" id="1.10.10.10:FF:000079">
    <property type="entry name" value="GntR family transcriptional regulator"/>
    <property type="match status" value="1"/>
</dbReference>
<organism evidence="10 11">
    <name type="scientific">Cohnella herbarum</name>
    <dbReference type="NCBI Taxonomy" id="2728023"/>
    <lineage>
        <taxon>Bacteria</taxon>
        <taxon>Bacillati</taxon>
        <taxon>Bacillota</taxon>
        <taxon>Bacilli</taxon>
        <taxon>Bacillales</taxon>
        <taxon>Paenibacillaceae</taxon>
        <taxon>Cohnella</taxon>
    </lineage>
</organism>
<dbReference type="CDD" id="cd00609">
    <property type="entry name" value="AAT_like"/>
    <property type="match status" value="1"/>
</dbReference>
<dbReference type="CDD" id="cd07377">
    <property type="entry name" value="WHTH_GntR"/>
    <property type="match status" value="1"/>
</dbReference>
<dbReference type="AlphaFoldDB" id="A0A7Z2VFG3"/>
<dbReference type="PANTHER" id="PTHR46577">
    <property type="entry name" value="HTH-TYPE TRANSCRIPTIONAL REGULATORY PROTEIN GABR"/>
    <property type="match status" value="1"/>
</dbReference>
<evidence type="ECO:0000313" key="11">
    <source>
        <dbReference type="Proteomes" id="UP000502248"/>
    </source>
</evidence>
<dbReference type="KEGG" id="cheb:HH215_02115"/>
<dbReference type="InterPro" id="IPR015424">
    <property type="entry name" value="PyrdxlP-dep_Trfase"/>
</dbReference>
<accession>A0A7Z2VFG3</accession>
<sequence length="484" mass="54130">MWKPDRQSKKTLYEQIADHLEQRISYGEFPPGSLLPSERKLAEQLDVNRSTVILAFAELRSMGIIESRTGSGTRVSKSKWGATPKHTPNWRRYAEGGSFLPNLPFMRKIREALTQQPSLIDFASGELAADLAPVDEIAKLMSEHKYTSYLGYDNPQGYIPLRQDLVSFLARYRGIRTTESSILITSGSQQSLYLITQCLLSPGDAVAIEDPSYCYSLPMFQSAGLRLFRLPVDQHGVRPDDIRALYKKHRIKMVFLNPNYQNPTGTVLGAERRKQVLDVASELALPIVEDEPFSLTAYEGNPPPPLKSMDTVGSVLYIGSFSKIAASGLRIGWMVAPRSIVERLADARQQMDFGLSVIPQQVAAQFLKSSHFEPHLDRLRIQLQYKRDLIIEALRKELPDLVTFTAPEGGLHLWCKLVPEVHDGKLLDEAIRKGVVFVPGSVYGSDSGFVRFTYARATAEEIGLGISGFAEALRELIDERSCLD</sequence>
<keyword evidence="7" id="KW-0238">DNA-binding</keyword>
<dbReference type="Pfam" id="PF00155">
    <property type="entry name" value="Aminotran_1_2"/>
    <property type="match status" value="1"/>
</dbReference>
<dbReference type="GO" id="GO:0008483">
    <property type="term" value="F:transaminase activity"/>
    <property type="evidence" value="ECO:0007669"/>
    <property type="project" value="UniProtKB-KW"/>
</dbReference>
<dbReference type="RefSeq" id="WP_169278394.1">
    <property type="nucleotide sequence ID" value="NZ_CP051680.1"/>
</dbReference>
<dbReference type="SUPFAM" id="SSF53383">
    <property type="entry name" value="PLP-dependent transferases"/>
    <property type="match status" value="1"/>
</dbReference>
<evidence type="ECO:0000256" key="5">
    <source>
        <dbReference type="ARBA" id="ARBA00022898"/>
    </source>
</evidence>
<dbReference type="SMART" id="SM00345">
    <property type="entry name" value="HTH_GNTR"/>
    <property type="match status" value="1"/>
</dbReference>
<dbReference type="GO" id="GO:0003677">
    <property type="term" value="F:DNA binding"/>
    <property type="evidence" value="ECO:0007669"/>
    <property type="project" value="UniProtKB-KW"/>
</dbReference>
<comment type="cofactor">
    <cofactor evidence="1">
        <name>pyridoxal 5'-phosphate</name>
        <dbReference type="ChEBI" id="CHEBI:597326"/>
    </cofactor>
</comment>
<dbReference type="Pfam" id="PF00392">
    <property type="entry name" value="GntR"/>
    <property type="match status" value="1"/>
</dbReference>
<evidence type="ECO:0000256" key="3">
    <source>
        <dbReference type="ARBA" id="ARBA00022576"/>
    </source>
</evidence>
<protein>
    <submittedName>
        <fullName evidence="10">PLP-dependent aminotransferase family protein</fullName>
    </submittedName>
</protein>
<dbReference type="InterPro" id="IPR051446">
    <property type="entry name" value="HTH_trans_reg/aminotransferase"/>
</dbReference>
<dbReference type="SUPFAM" id="SSF46785">
    <property type="entry name" value="Winged helix' DNA-binding domain"/>
    <property type="match status" value="1"/>
</dbReference>
<evidence type="ECO:0000256" key="2">
    <source>
        <dbReference type="ARBA" id="ARBA00005384"/>
    </source>
</evidence>
<dbReference type="PROSITE" id="PS50949">
    <property type="entry name" value="HTH_GNTR"/>
    <property type="match status" value="1"/>
</dbReference>
<dbReference type="Gene3D" id="3.40.640.10">
    <property type="entry name" value="Type I PLP-dependent aspartate aminotransferase-like (Major domain)"/>
    <property type="match status" value="1"/>
</dbReference>
<keyword evidence="11" id="KW-1185">Reference proteome</keyword>
<feature type="domain" description="HTH gntR-type" evidence="9">
    <location>
        <begin position="10"/>
        <end position="78"/>
    </location>
</feature>
<evidence type="ECO:0000259" key="9">
    <source>
        <dbReference type="PROSITE" id="PS50949"/>
    </source>
</evidence>
<dbReference type="FunFam" id="3.40.640.10:FF:000023">
    <property type="entry name" value="Transcriptional regulator, GntR family"/>
    <property type="match status" value="1"/>
</dbReference>
<dbReference type="GO" id="GO:0003700">
    <property type="term" value="F:DNA-binding transcription factor activity"/>
    <property type="evidence" value="ECO:0007669"/>
    <property type="project" value="InterPro"/>
</dbReference>
<keyword evidence="5" id="KW-0663">Pyridoxal phosphate</keyword>
<dbReference type="Gene3D" id="1.10.10.10">
    <property type="entry name" value="Winged helix-like DNA-binding domain superfamily/Winged helix DNA-binding domain"/>
    <property type="match status" value="1"/>
</dbReference>
<dbReference type="PRINTS" id="PR00035">
    <property type="entry name" value="HTHGNTR"/>
</dbReference>
<dbReference type="InterPro" id="IPR015421">
    <property type="entry name" value="PyrdxlP-dep_Trfase_major"/>
</dbReference>
<gene>
    <name evidence="10" type="ORF">HH215_02115</name>
</gene>
<keyword evidence="3 10" id="KW-0032">Aminotransferase</keyword>
<dbReference type="InterPro" id="IPR000524">
    <property type="entry name" value="Tscrpt_reg_HTH_GntR"/>
</dbReference>
<dbReference type="InterPro" id="IPR004839">
    <property type="entry name" value="Aminotransferase_I/II_large"/>
</dbReference>
<evidence type="ECO:0000256" key="6">
    <source>
        <dbReference type="ARBA" id="ARBA00023015"/>
    </source>
</evidence>
<evidence type="ECO:0000256" key="1">
    <source>
        <dbReference type="ARBA" id="ARBA00001933"/>
    </source>
</evidence>
<dbReference type="InterPro" id="IPR036388">
    <property type="entry name" value="WH-like_DNA-bd_sf"/>
</dbReference>
<comment type="similarity">
    <text evidence="2">In the C-terminal section; belongs to the class-I pyridoxal-phosphate-dependent aminotransferase family.</text>
</comment>
<evidence type="ECO:0000256" key="8">
    <source>
        <dbReference type="ARBA" id="ARBA00023163"/>
    </source>
</evidence>
<dbReference type="Proteomes" id="UP000502248">
    <property type="component" value="Chromosome"/>
</dbReference>
<keyword evidence="8" id="KW-0804">Transcription</keyword>
<dbReference type="InterPro" id="IPR036390">
    <property type="entry name" value="WH_DNA-bd_sf"/>
</dbReference>
<evidence type="ECO:0000256" key="7">
    <source>
        <dbReference type="ARBA" id="ARBA00023125"/>
    </source>
</evidence>
<evidence type="ECO:0000313" key="10">
    <source>
        <dbReference type="EMBL" id="QJD82089.1"/>
    </source>
</evidence>
<reference evidence="10 11" key="1">
    <citation type="submission" date="2020-04" db="EMBL/GenBank/DDBJ databases">
        <title>Genome sequencing of novel species.</title>
        <authorList>
            <person name="Heo J."/>
            <person name="Kim S.-J."/>
            <person name="Kim J.-S."/>
            <person name="Hong S.-B."/>
            <person name="Kwon S.-W."/>
        </authorList>
    </citation>
    <scope>NUCLEOTIDE SEQUENCE [LARGE SCALE GENOMIC DNA]</scope>
    <source>
        <strain evidence="10 11">MFER-1</strain>
    </source>
</reference>
<proteinExistence type="inferred from homology"/>
<dbReference type="EMBL" id="CP051680">
    <property type="protein sequence ID" value="QJD82089.1"/>
    <property type="molecule type" value="Genomic_DNA"/>
</dbReference>
<name>A0A7Z2VFG3_9BACL</name>
<evidence type="ECO:0000256" key="4">
    <source>
        <dbReference type="ARBA" id="ARBA00022679"/>
    </source>
</evidence>